<dbReference type="PANTHER" id="PTHR10682">
    <property type="entry name" value="POLY A POLYMERASE"/>
    <property type="match status" value="1"/>
</dbReference>
<dbReference type="GO" id="GO:0006397">
    <property type="term" value="P:mRNA processing"/>
    <property type="evidence" value="ECO:0007669"/>
    <property type="project" value="UniProtKB-KW"/>
</dbReference>
<feature type="compositionally biased region" description="Polar residues" evidence="17">
    <location>
        <begin position="629"/>
        <end position="645"/>
    </location>
</feature>
<keyword evidence="5 14" id="KW-0808">Transferase</keyword>
<feature type="binding site" evidence="15">
    <location>
        <position position="240"/>
    </location>
    <ligand>
        <name>ATP</name>
        <dbReference type="ChEBI" id="CHEBI:30616"/>
    </ligand>
</feature>
<feature type="domain" description="Poly(A) polymerase RNA-binding" evidence="18">
    <location>
        <begin position="378"/>
        <end position="542"/>
    </location>
</feature>
<evidence type="ECO:0000256" key="7">
    <source>
        <dbReference type="ARBA" id="ARBA00022741"/>
    </source>
</evidence>
<dbReference type="PIRSF" id="PIRSF018425">
    <property type="entry name" value="PolyA_polymerase"/>
    <property type="match status" value="1"/>
</dbReference>
<dbReference type="InterPro" id="IPR007010">
    <property type="entry name" value="PolA_pol_RNA-bd_dom"/>
</dbReference>
<name>A0A6J1L9X6_DROHY</name>
<comment type="similarity">
    <text evidence="3 14">Belongs to the poly(A) polymerase family.</text>
</comment>
<feature type="compositionally biased region" description="Polar residues" evidence="17">
    <location>
        <begin position="584"/>
        <end position="619"/>
    </location>
</feature>
<feature type="binding site" evidence="15">
    <location>
        <begin position="125"/>
        <end position="127"/>
    </location>
    <ligand>
        <name>ATP</name>
        <dbReference type="ChEBI" id="CHEBI:30616"/>
    </ligand>
</feature>
<keyword evidence="4 14" id="KW-0507">mRNA processing</keyword>
<comment type="catalytic activity">
    <reaction evidence="13 14">
        <text>RNA(n) + ATP = RNA(n)-3'-adenine ribonucleotide + diphosphate</text>
        <dbReference type="Rhea" id="RHEA:11332"/>
        <dbReference type="Rhea" id="RHEA-COMP:14527"/>
        <dbReference type="Rhea" id="RHEA-COMP:17347"/>
        <dbReference type="ChEBI" id="CHEBI:30616"/>
        <dbReference type="ChEBI" id="CHEBI:33019"/>
        <dbReference type="ChEBI" id="CHEBI:140395"/>
        <dbReference type="ChEBI" id="CHEBI:173115"/>
        <dbReference type="EC" id="2.7.7.19"/>
    </reaction>
</comment>
<evidence type="ECO:0000259" key="20">
    <source>
        <dbReference type="Pfam" id="PF20750"/>
    </source>
</evidence>
<evidence type="ECO:0000256" key="1">
    <source>
        <dbReference type="ARBA" id="ARBA00001936"/>
    </source>
</evidence>
<evidence type="ECO:0000256" key="12">
    <source>
        <dbReference type="ARBA" id="ARBA00023242"/>
    </source>
</evidence>
<keyword evidence="8 14" id="KW-0067">ATP-binding</keyword>
<comment type="subcellular location">
    <subcellularLocation>
        <location evidence="2 14">Nucleus</location>
    </subcellularLocation>
</comment>
<dbReference type="GO" id="GO:0005524">
    <property type="term" value="F:ATP binding"/>
    <property type="evidence" value="ECO:0007669"/>
    <property type="project" value="UniProtKB-UniRule"/>
</dbReference>
<dbReference type="GO" id="GO:0046872">
    <property type="term" value="F:metal ion binding"/>
    <property type="evidence" value="ECO:0007669"/>
    <property type="project" value="UniProtKB-KW"/>
</dbReference>
<dbReference type="GeneID" id="111592837"/>
<feature type="binding site" evidence="15">
    <location>
        <begin position="258"/>
        <end position="259"/>
    </location>
    <ligand>
        <name>ATP</name>
        <dbReference type="ChEBI" id="CHEBI:30616"/>
    </ligand>
</feature>
<dbReference type="KEGG" id="dhe:111592837"/>
<organism evidence="21 22">
    <name type="scientific">Drosophila hydei</name>
    <name type="common">Fruit fly</name>
    <dbReference type="NCBI Taxonomy" id="7224"/>
    <lineage>
        <taxon>Eukaryota</taxon>
        <taxon>Metazoa</taxon>
        <taxon>Ecdysozoa</taxon>
        <taxon>Arthropoda</taxon>
        <taxon>Hexapoda</taxon>
        <taxon>Insecta</taxon>
        <taxon>Pterygota</taxon>
        <taxon>Neoptera</taxon>
        <taxon>Endopterygota</taxon>
        <taxon>Diptera</taxon>
        <taxon>Brachycera</taxon>
        <taxon>Muscomorpha</taxon>
        <taxon>Ephydroidea</taxon>
        <taxon>Drosophilidae</taxon>
        <taxon>Drosophila</taxon>
    </lineage>
</organism>
<dbReference type="InterPro" id="IPR014492">
    <property type="entry name" value="PolyA_polymerase"/>
</dbReference>
<evidence type="ECO:0000256" key="14">
    <source>
        <dbReference type="PIRNR" id="PIRNR018425"/>
    </source>
</evidence>
<evidence type="ECO:0000256" key="9">
    <source>
        <dbReference type="ARBA" id="ARBA00022842"/>
    </source>
</evidence>
<evidence type="ECO:0000313" key="22">
    <source>
        <dbReference type="RefSeq" id="XP_023161033.2"/>
    </source>
</evidence>
<feature type="binding site" evidence="15">
    <location>
        <position position="179"/>
    </location>
    <ligand>
        <name>ATP</name>
        <dbReference type="ChEBI" id="CHEBI:30616"/>
    </ligand>
</feature>
<dbReference type="CDD" id="cd05402">
    <property type="entry name" value="NT_PAP_TUTase"/>
    <property type="match status" value="1"/>
</dbReference>
<feature type="binding site" evidence="16">
    <location>
        <position position="179"/>
    </location>
    <ligand>
        <name>Mg(2+)</name>
        <dbReference type="ChEBI" id="CHEBI:18420"/>
        <label>2</label>
        <note>catalytic</note>
    </ligand>
</feature>
<sequence length="668" mass="75145">MWNSEPTQRQQQQQQQHNGNSTSGSGQPAKQLGITSAISLAEPRAEDLQRTEELSKSLEPYNVFESQDELNHRMEILAKLNTLVKQWVKDISVSKNMPEAAAEKLGGKIYTFGSYRLGVHHKGADIDALCVAPRNIERTDYFQSFFEILKKQPEVTECRSVEEAFVPVIKMNFDGIEIDLLFARLSLKEIPDDFDLRDDNLLKNLDPRSVRSLNGCRVTDEILALVPNIENFRLALRAIKLWAKKHGIYSNSLGYFGGVTWAMLVARTCQLYPNAAAATLVHKFFLVFSRWKWPNPVLLKHLDNVNLRFQVWDPRVNASDRYHLMPIITPAYPQQNSTFNVSESTKKVILTEFNRGMSITDEIMLGRVGWDRLFEAPSFFYRYRHFIVLLVNSQTADDHLEWCGLVESKVRLLIGNLERIPHIVLAHVNPKCFELKKGAASANNSQNNSGNEEELKQQQQPAQSAITTAPYCSLWFIGLEFERSENLNIDLTESIQNFTEHVNMHGVNIKMLKEGMSIIARHVKRKQLSVYLDADFLKRERKSMENHNNFNNTMMAKRKRLSSELAQSQETLPPANPRGRDSGNKVQRLSESLAEDNSNASSELGGLTPTTPTAAQMSAPNFKAAAKNGSDSSCLDSTTEQAANGNSSSSSNNNNNSSSATTAEVACS</sequence>
<dbReference type="Gene3D" id="1.10.1410.10">
    <property type="match status" value="1"/>
</dbReference>
<evidence type="ECO:0000256" key="15">
    <source>
        <dbReference type="PIRSR" id="PIRSR018425-1"/>
    </source>
</evidence>
<dbReference type="GO" id="GO:0031123">
    <property type="term" value="P:RNA 3'-end processing"/>
    <property type="evidence" value="ECO:0007669"/>
    <property type="project" value="InterPro"/>
</dbReference>
<feature type="region of interest" description="Disordered" evidence="17">
    <location>
        <begin position="558"/>
        <end position="668"/>
    </location>
</feature>
<feature type="domain" description="Poly(A) polymerase central" evidence="19">
    <location>
        <begin position="231"/>
        <end position="375"/>
    </location>
</feature>
<keyword evidence="21" id="KW-1185">Reference proteome</keyword>
<dbReference type="AlphaFoldDB" id="A0A6J1L9X6"/>
<reference evidence="22" key="1">
    <citation type="submission" date="2025-08" db="UniProtKB">
        <authorList>
            <consortium name="RefSeq"/>
        </authorList>
    </citation>
    <scope>IDENTIFICATION</scope>
    <source>
        <strain evidence="22">15085-1641.00</strain>
        <tissue evidence="22">Whole body</tissue>
    </source>
</reference>
<feature type="compositionally biased region" description="Low complexity" evidence="17">
    <location>
        <begin position="439"/>
        <end position="450"/>
    </location>
</feature>
<evidence type="ECO:0000256" key="13">
    <source>
        <dbReference type="ARBA" id="ARBA00048830"/>
    </source>
</evidence>
<dbReference type="Gene3D" id="3.30.460.10">
    <property type="entry name" value="Beta Polymerase, domain 2"/>
    <property type="match status" value="1"/>
</dbReference>
<evidence type="ECO:0000313" key="21">
    <source>
        <dbReference type="Proteomes" id="UP000504633"/>
    </source>
</evidence>
<dbReference type="SUPFAM" id="SSF55003">
    <property type="entry name" value="PAP/Archaeal CCA-adding enzyme, C-terminal domain"/>
    <property type="match status" value="1"/>
</dbReference>
<keyword evidence="12 14" id="KW-0539">Nucleus</keyword>
<evidence type="ECO:0000256" key="11">
    <source>
        <dbReference type="ARBA" id="ARBA00023211"/>
    </source>
</evidence>
<dbReference type="FunFam" id="3.30.460.10:FF:000002">
    <property type="entry name" value="Poly(A) polymerase alpha, putative"/>
    <property type="match status" value="1"/>
</dbReference>
<dbReference type="Pfam" id="PF04928">
    <property type="entry name" value="PAP_central"/>
    <property type="match status" value="1"/>
</dbReference>
<dbReference type="InterPro" id="IPR043519">
    <property type="entry name" value="NT_sf"/>
</dbReference>
<feature type="region of interest" description="Disordered" evidence="17">
    <location>
        <begin position="439"/>
        <end position="462"/>
    </location>
</feature>
<dbReference type="FunFam" id="1.10.1410.10:FF:000001">
    <property type="entry name" value="Putative poly(A) polymerase gamma"/>
    <property type="match status" value="1"/>
</dbReference>
<feature type="binding site" evidence="16">
    <location>
        <position position="125"/>
    </location>
    <ligand>
        <name>Mg(2+)</name>
        <dbReference type="ChEBI" id="CHEBI:18420"/>
        <label>1</label>
        <note>catalytic</note>
    </ligand>
</feature>
<dbReference type="OrthoDB" id="412748at2759"/>
<evidence type="ECO:0000256" key="10">
    <source>
        <dbReference type="ARBA" id="ARBA00022884"/>
    </source>
</evidence>
<feature type="binding site" evidence="16">
    <location>
        <position position="127"/>
    </location>
    <ligand>
        <name>Mg(2+)</name>
        <dbReference type="ChEBI" id="CHEBI:18420"/>
        <label>2</label>
        <note>catalytic</note>
    </ligand>
</feature>
<evidence type="ECO:0000256" key="6">
    <source>
        <dbReference type="ARBA" id="ARBA00022723"/>
    </source>
</evidence>
<dbReference type="Gene3D" id="3.30.70.590">
    <property type="entry name" value="Poly(A) polymerase predicted RNA binding domain"/>
    <property type="match status" value="1"/>
</dbReference>
<evidence type="ECO:0000256" key="2">
    <source>
        <dbReference type="ARBA" id="ARBA00004123"/>
    </source>
</evidence>
<dbReference type="PANTHER" id="PTHR10682:SF10">
    <property type="entry name" value="POLYNUCLEOTIDE ADENYLYLTRANSFERASE"/>
    <property type="match status" value="1"/>
</dbReference>
<keyword evidence="10" id="KW-0694">RNA-binding</keyword>
<dbReference type="OMA" id="FTEHVIM"/>
<dbReference type="InterPro" id="IPR048840">
    <property type="entry name" value="PolA_pol_NTPase"/>
</dbReference>
<dbReference type="GO" id="GO:0003723">
    <property type="term" value="F:RNA binding"/>
    <property type="evidence" value="ECO:0007669"/>
    <property type="project" value="UniProtKB-UniRule"/>
</dbReference>
<feature type="binding site" evidence="15">
    <location>
        <position position="249"/>
    </location>
    <ligand>
        <name>ATP</name>
        <dbReference type="ChEBI" id="CHEBI:30616"/>
    </ligand>
</feature>
<accession>A0A6J1L9X6</accession>
<feature type="binding site" evidence="16">
    <location>
        <position position="127"/>
    </location>
    <ligand>
        <name>Mg(2+)</name>
        <dbReference type="ChEBI" id="CHEBI:18420"/>
        <label>1</label>
        <note>catalytic</note>
    </ligand>
</feature>
<feature type="compositionally biased region" description="Low complexity" evidence="17">
    <location>
        <begin position="646"/>
        <end position="659"/>
    </location>
</feature>
<evidence type="ECO:0000256" key="4">
    <source>
        <dbReference type="ARBA" id="ARBA00022664"/>
    </source>
</evidence>
<dbReference type="EC" id="2.7.7.19" evidence="14"/>
<keyword evidence="9 16" id="KW-0460">Magnesium</keyword>
<comment type="cofactor">
    <cofactor evidence="16">
        <name>Mg(2+)</name>
        <dbReference type="ChEBI" id="CHEBI:18420"/>
    </cofactor>
    <text evidence="16">Binds 2 magnesium ions. Also active with manganese.</text>
</comment>
<dbReference type="Pfam" id="PF20750">
    <property type="entry name" value="PAP_NTPase"/>
    <property type="match status" value="1"/>
</dbReference>
<feature type="compositionally biased region" description="Polar residues" evidence="17">
    <location>
        <begin position="17"/>
        <end position="35"/>
    </location>
</feature>
<evidence type="ECO:0000256" key="8">
    <source>
        <dbReference type="ARBA" id="ARBA00022840"/>
    </source>
</evidence>
<evidence type="ECO:0000259" key="19">
    <source>
        <dbReference type="Pfam" id="PF04928"/>
    </source>
</evidence>
<evidence type="ECO:0000256" key="16">
    <source>
        <dbReference type="PIRSR" id="PIRSR018425-2"/>
    </source>
</evidence>
<keyword evidence="6 16" id="KW-0479">Metal-binding</keyword>
<dbReference type="SUPFAM" id="SSF81301">
    <property type="entry name" value="Nucleotidyltransferase"/>
    <property type="match status" value="1"/>
</dbReference>
<dbReference type="CTD" id="3273"/>
<comment type="function">
    <text evidence="14">Polymerase that creates the 3'-poly(A) tail of mRNA's.</text>
</comment>
<protein>
    <recommendedName>
        <fullName evidence="14">Poly(A) polymerase</fullName>
        <ecNumber evidence="14">2.7.7.19</ecNumber>
    </recommendedName>
</protein>
<dbReference type="FunFam" id="3.30.70.590:FF:000001">
    <property type="entry name" value="Putative poly(A) polymerase gamma"/>
    <property type="match status" value="1"/>
</dbReference>
<evidence type="ECO:0000256" key="17">
    <source>
        <dbReference type="SAM" id="MobiDB-lite"/>
    </source>
</evidence>
<feature type="binding site" evidence="16">
    <location>
        <position position="125"/>
    </location>
    <ligand>
        <name>Mg(2+)</name>
        <dbReference type="ChEBI" id="CHEBI:18420"/>
        <label>2</label>
        <note>catalytic</note>
    </ligand>
</feature>
<proteinExistence type="inferred from homology"/>
<keyword evidence="11" id="KW-0464">Manganese</keyword>
<dbReference type="Proteomes" id="UP000504633">
    <property type="component" value="Unplaced"/>
</dbReference>
<dbReference type="SUPFAM" id="SSF81631">
    <property type="entry name" value="PAP/OAS1 substrate-binding domain"/>
    <property type="match status" value="1"/>
</dbReference>
<dbReference type="GO" id="GO:0005634">
    <property type="term" value="C:nucleus"/>
    <property type="evidence" value="ECO:0007669"/>
    <property type="project" value="UniProtKB-SubCell"/>
</dbReference>
<dbReference type="RefSeq" id="XP_023161033.2">
    <property type="nucleotide sequence ID" value="XM_023305265.2"/>
</dbReference>
<dbReference type="GO" id="GO:1990817">
    <property type="term" value="F:poly(A) RNA polymerase activity"/>
    <property type="evidence" value="ECO:0007669"/>
    <property type="project" value="UniProtKB-UniRule"/>
</dbReference>
<evidence type="ECO:0000256" key="5">
    <source>
        <dbReference type="ARBA" id="ARBA00022679"/>
    </source>
</evidence>
<feature type="binding site" evidence="15">
    <location>
        <begin position="112"/>
        <end position="114"/>
    </location>
    <ligand>
        <name>ATP</name>
        <dbReference type="ChEBI" id="CHEBI:30616"/>
    </ligand>
</feature>
<feature type="domain" description="Poly(A) polymerase nucleotidyltransferase" evidence="20">
    <location>
        <begin position="33"/>
        <end position="226"/>
    </location>
</feature>
<evidence type="ECO:0000256" key="3">
    <source>
        <dbReference type="ARBA" id="ARBA00010912"/>
    </source>
</evidence>
<gene>
    <name evidence="22" type="primary">LOC111592837</name>
</gene>
<dbReference type="InterPro" id="IPR007012">
    <property type="entry name" value="PolA_pol_cen_dom"/>
</dbReference>
<dbReference type="InterPro" id="IPR011068">
    <property type="entry name" value="NuclTrfase_I-like_C"/>
</dbReference>
<comment type="cofactor">
    <cofactor evidence="1">
        <name>Mn(2+)</name>
        <dbReference type="ChEBI" id="CHEBI:29035"/>
    </cofactor>
</comment>
<keyword evidence="7 14" id="KW-0547">Nucleotide-binding</keyword>
<feature type="region of interest" description="Disordered" evidence="17">
    <location>
        <begin position="1"/>
        <end position="35"/>
    </location>
</feature>
<evidence type="ECO:0000259" key="18">
    <source>
        <dbReference type="Pfam" id="PF04926"/>
    </source>
</evidence>
<dbReference type="Pfam" id="PF04926">
    <property type="entry name" value="PAP_RNA-bind"/>
    <property type="match status" value="1"/>
</dbReference>